<dbReference type="PANTHER" id="PTHR46093:SF19">
    <property type="entry name" value="RAB9 EFFECTOR PROTEIN WITH KELCH MOTIFS-LIKE"/>
    <property type="match status" value="1"/>
</dbReference>
<gene>
    <name evidence="5" type="primary">LOC106167146</name>
</gene>
<evidence type="ECO:0000313" key="5">
    <source>
        <dbReference type="RefSeq" id="XP_013401310.1"/>
    </source>
</evidence>
<protein>
    <submittedName>
        <fullName evidence="5">Acyl-CoA-binding domain-containing protein 5-like</fullName>
    </submittedName>
</protein>
<dbReference type="KEGG" id="lak:106167146"/>
<dbReference type="SUPFAM" id="SSF117281">
    <property type="entry name" value="Kelch motif"/>
    <property type="match status" value="2"/>
</dbReference>
<sequence length="504" mass="56437">MESNLKDHQEVTPVLKEMELSSSPVRPVKDSKRRKLNSEKSTPTVQDNRRPSTRVRTLKEFFKSPEEAKEPLVKEETLTVDISGVKELFQQDKDMSSDTCDAHGKENSGELNIGLRTPNIKDSKKPKGKRKVRSASTKKLSADDMSAVEPNTAITPLKDVFSLKEHSEESPKSEKKIQKVCRSAKSCKSGGPHPSPRWGHSFCFTEPPNAIIIGGQGDKQVLSKDSIWELQTETKQWRPLKTTSVGPNPEARMGHTATYDPVMRCIYIYGGSKNVKWFSDVHVLELDELKWQLVKANGKAPTRAYHTATLYRHELWMFGGVFPRPDPQPDGSSNEIEIFSPVMESWYNPIVTGEKPEPRSGHSATIIGDQLVVFGGWDFPVCFSDVHILDMGFVEWTKPNVNGTPPAPRSWHAACALTGKRVLIHGGYDGNNAMDDSFIFNLDTMAWTCVNIDFGIPARVGHTIQCLPYKNENQDKEEILIFGGGDNEGSFFNDLFDLHLPLDL</sequence>
<dbReference type="Proteomes" id="UP000085678">
    <property type="component" value="Unplaced"/>
</dbReference>
<dbReference type="InParanoid" id="A0A1S3ISX3"/>
<dbReference type="RefSeq" id="XP_013401310.1">
    <property type="nucleotide sequence ID" value="XM_013545856.1"/>
</dbReference>
<dbReference type="Gene3D" id="2.120.10.80">
    <property type="entry name" value="Kelch-type beta propeller"/>
    <property type="match status" value="3"/>
</dbReference>
<dbReference type="Pfam" id="PF13415">
    <property type="entry name" value="Beta-prop_FBX42"/>
    <property type="match status" value="1"/>
</dbReference>
<feature type="compositionally biased region" description="Basic and acidic residues" evidence="3">
    <location>
        <begin position="92"/>
        <end position="108"/>
    </location>
</feature>
<proteinExistence type="predicted"/>
<evidence type="ECO:0000256" key="2">
    <source>
        <dbReference type="ARBA" id="ARBA00022737"/>
    </source>
</evidence>
<feature type="compositionally biased region" description="Basic and acidic residues" evidence="3">
    <location>
        <begin position="1"/>
        <end position="10"/>
    </location>
</feature>
<feature type="region of interest" description="Disordered" evidence="3">
    <location>
        <begin position="1"/>
        <end position="54"/>
    </location>
</feature>
<evidence type="ECO:0000313" key="4">
    <source>
        <dbReference type="Proteomes" id="UP000085678"/>
    </source>
</evidence>
<keyword evidence="4" id="KW-1185">Reference proteome</keyword>
<dbReference type="OrthoDB" id="10250130at2759"/>
<dbReference type="AlphaFoldDB" id="A0A1S3ISX3"/>
<accession>A0A1S3ISX3</accession>
<evidence type="ECO:0000256" key="1">
    <source>
        <dbReference type="ARBA" id="ARBA00022441"/>
    </source>
</evidence>
<keyword evidence="2" id="KW-0677">Repeat</keyword>
<dbReference type="GeneID" id="106167146"/>
<feature type="region of interest" description="Disordered" evidence="3">
    <location>
        <begin position="92"/>
        <end position="145"/>
    </location>
</feature>
<evidence type="ECO:0000256" key="3">
    <source>
        <dbReference type="SAM" id="MobiDB-lite"/>
    </source>
</evidence>
<keyword evidence="1" id="KW-0880">Kelch repeat</keyword>
<dbReference type="PANTHER" id="PTHR46093">
    <property type="entry name" value="ACYL-COA-BINDING DOMAIN-CONTAINING PROTEIN 5"/>
    <property type="match status" value="1"/>
</dbReference>
<organism evidence="4 5">
    <name type="scientific">Lingula anatina</name>
    <name type="common">Brachiopod</name>
    <name type="synonym">Lingula unguis</name>
    <dbReference type="NCBI Taxonomy" id="7574"/>
    <lineage>
        <taxon>Eukaryota</taxon>
        <taxon>Metazoa</taxon>
        <taxon>Spiralia</taxon>
        <taxon>Lophotrochozoa</taxon>
        <taxon>Brachiopoda</taxon>
        <taxon>Linguliformea</taxon>
        <taxon>Lingulata</taxon>
        <taxon>Lingulida</taxon>
        <taxon>Linguloidea</taxon>
        <taxon>Lingulidae</taxon>
        <taxon>Lingula</taxon>
    </lineage>
</organism>
<dbReference type="InterPro" id="IPR015915">
    <property type="entry name" value="Kelch-typ_b-propeller"/>
</dbReference>
<name>A0A1S3ISX3_LINAN</name>
<reference evidence="5" key="1">
    <citation type="submission" date="2025-08" db="UniProtKB">
        <authorList>
            <consortium name="RefSeq"/>
        </authorList>
    </citation>
    <scope>IDENTIFICATION</scope>
    <source>
        <tissue evidence="5">Gonads</tissue>
    </source>
</reference>